<dbReference type="SUPFAM" id="SSF46689">
    <property type="entry name" value="Homeodomain-like"/>
    <property type="match status" value="1"/>
</dbReference>
<evidence type="ECO:0000256" key="2">
    <source>
        <dbReference type="ARBA" id="ARBA00023125"/>
    </source>
</evidence>
<evidence type="ECO:0000256" key="1">
    <source>
        <dbReference type="ARBA" id="ARBA00023015"/>
    </source>
</evidence>
<sequence>MTNISASKRKPGRPAKGGLEFGDTREALLRSGTELLTEKGFNSTGLDEILKRVNVPKGSFYHYFKNKEAYGCAVIDNYSQYFIKKLNSHLLNEEHPALDRLQAFMQDAMQGMEKYDYKRGCLIGNMTQELGSTNACYRDKLSKAFAIWQSLVADCLELAKQQGALAKDTDSTLLADFFWIGWEGAVMRSKLSRDNKPLELFSAQFFQLLPKP</sequence>
<feature type="DNA-binding region" description="H-T-H motif" evidence="4">
    <location>
        <begin position="45"/>
        <end position="64"/>
    </location>
</feature>
<dbReference type="PANTHER" id="PTHR47506">
    <property type="entry name" value="TRANSCRIPTIONAL REGULATORY PROTEIN"/>
    <property type="match status" value="1"/>
</dbReference>
<accession>A0A6S6TRN0</accession>
<gene>
    <name evidence="7" type="ORF">HELGO_WM17488</name>
</gene>
<feature type="region of interest" description="Disordered" evidence="5">
    <location>
        <begin position="1"/>
        <end position="20"/>
    </location>
</feature>
<dbReference type="InterPro" id="IPR001647">
    <property type="entry name" value="HTH_TetR"/>
</dbReference>
<dbReference type="PANTHER" id="PTHR47506:SF6">
    <property type="entry name" value="HTH-TYPE TRANSCRIPTIONAL REPRESSOR NEMR"/>
    <property type="match status" value="1"/>
</dbReference>
<organism evidence="7">
    <name type="scientific">uncultured Thiotrichaceae bacterium</name>
    <dbReference type="NCBI Taxonomy" id="298394"/>
    <lineage>
        <taxon>Bacteria</taxon>
        <taxon>Pseudomonadati</taxon>
        <taxon>Pseudomonadota</taxon>
        <taxon>Gammaproteobacteria</taxon>
        <taxon>Thiotrichales</taxon>
        <taxon>Thiotrichaceae</taxon>
        <taxon>environmental samples</taxon>
    </lineage>
</organism>
<evidence type="ECO:0000313" key="7">
    <source>
        <dbReference type="EMBL" id="CAA6818663.1"/>
    </source>
</evidence>
<evidence type="ECO:0000259" key="6">
    <source>
        <dbReference type="PROSITE" id="PS50977"/>
    </source>
</evidence>
<keyword evidence="1" id="KW-0805">Transcription regulation</keyword>
<keyword evidence="2 4" id="KW-0238">DNA-binding</keyword>
<dbReference type="EMBL" id="CACVAY010000086">
    <property type="protein sequence ID" value="CAA6818663.1"/>
    <property type="molecule type" value="Genomic_DNA"/>
</dbReference>
<dbReference type="InterPro" id="IPR009057">
    <property type="entry name" value="Homeodomain-like_sf"/>
</dbReference>
<dbReference type="Gene3D" id="1.10.357.10">
    <property type="entry name" value="Tetracycline Repressor, domain 2"/>
    <property type="match status" value="1"/>
</dbReference>
<evidence type="ECO:0000256" key="3">
    <source>
        <dbReference type="ARBA" id="ARBA00023163"/>
    </source>
</evidence>
<proteinExistence type="predicted"/>
<keyword evidence="3" id="KW-0804">Transcription</keyword>
<dbReference type="GO" id="GO:0003677">
    <property type="term" value="F:DNA binding"/>
    <property type="evidence" value="ECO:0007669"/>
    <property type="project" value="UniProtKB-UniRule"/>
</dbReference>
<evidence type="ECO:0000256" key="4">
    <source>
        <dbReference type="PROSITE-ProRule" id="PRU00335"/>
    </source>
</evidence>
<dbReference type="SUPFAM" id="SSF48498">
    <property type="entry name" value="Tetracyclin repressor-like, C-terminal domain"/>
    <property type="match status" value="1"/>
</dbReference>
<dbReference type="Pfam" id="PF16925">
    <property type="entry name" value="TetR_C_13"/>
    <property type="match status" value="1"/>
</dbReference>
<dbReference type="InterPro" id="IPR011075">
    <property type="entry name" value="TetR_C"/>
</dbReference>
<reference evidence="7" key="1">
    <citation type="submission" date="2020-01" db="EMBL/GenBank/DDBJ databases">
        <authorList>
            <person name="Meier V. D."/>
            <person name="Meier V D."/>
        </authorList>
    </citation>
    <scope>NUCLEOTIDE SEQUENCE</scope>
    <source>
        <strain evidence="7">HLG_WM_MAG_07</strain>
    </source>
</reference>
<dbReference type="Pfam" id="PF00440">
    <property type="entry name" value="TetR_N"/>
    <property type="match status" value="1"/>
</dbReference>
<name>A0A6S6TRN0_9GAMM</name>
<protein>
    <submittedName>
        <fullName evidence="7">Transcriptional regulator, TetR family</fullName>
    </submittedName>
</protein>
<dbReference type="PROSITE" id="PS50977">
    <property type="entry name" value="HTH_TETR_2"/>
    <property type="match status" value="1"/>
</dbReference>
<evidence type="ECO:0000256" key="5">
    <source>
        <dbReference type="SAM" id="MobiDB-lite"/>
    </source>
</evidence>
<dbReference type="AlphaFoldDB" id="A0A6S6TRN0"/>
<dbReference type="InterPro" id="IPR036271">
    <property type="entry name" value="Tet_transcr_reg_TetR-rel_C_sf"/>
</dbReference>
<dbReference type="PRINTS" id="PR00455">
    <property type="entry name" value="HTHTETR"/>
</dbReference>
<feature type="domain" description="HTH tetR-type" evidence="6">
    <location>
        <begin position="22"/>
        <end position="82"/>
    </location>
</feature>